<dbReference type="Proteomes" id="UP001596439">
    <property type="component" value="Unassembled WGS sequence"/>
</dbReference>
<gene>
    <name evidence="1" type="ORF">ACFQO8_14590</name>
</gene>
<dbReference type="RefSeq" id="WP_214791221.1">
    <property type="nucleotide sequence ID" value="NZ_JANIEL010000038.1"/>
</dbReference>
<sequence>MAEITNGFYNTNNGVYVTDHQYVWEYKYFYHGQDEVQLVAKELRTGTFVFQPLFSEGDMQKEIQNILDEETVRIVHRD</sequence>
<comment type="caution">
    <text evidence="1">The sequence shown here is derived from an EMBL/GenBank/DDBJ whole genome shotgun (WGS) entry which is preliminary data.</text>
</comment>
<reference evidence="2" key="1">
    <citation type="journal article" date="2019" name="Int. J. Syst. Evol. Microbiol.">
        <title>The Global Catalogue of Microorganisms (GCM) 10K type strain sequencing project: providing services to taxonomists for standard genome sequencing and annotation.</title>
        <authorList>
            <consortium name="The Broad Institute Genomics Platform"/>
            <consortium name="The Broad Institute Genome Sequencing Center for Infectious Disease"/>
            <person name="Wu L."/>
            <person name="Ma J."/>
        </authorList>
    </citation>
    <scope>NUCLEOTIDE SEQUENCE [LARGE SCALE GENOMIC DNA]</scope>
    <source>
        <strain evidence="2">CCUG 55590</strain>
    </source>
</reference>
<evidence type="ECO:0000313" key="2">
    <source>
        <dbReference type="Proteomes" id="UP001596439"/>
    </source>
</evidence>
<organism evidence="1 2">
    <name type="scientific">Exiguobacterium aestuarii</name>
    <dbReference type="NCBI Taxonomy" id="273527"/>
    <lineage>
        <taxon>Bacteria</taxon>
        <taxon>Bacillati</taxon>
        <taxon>Bacillota</taxon>
        <taxon>Bacilli</taxon>
        <taxon>Bacillales</taxon>
        <taxon>Bacillales Family XII. Incertae Sedis</taxon>
        <taxon>Exiguobacterium</taxon>
    </lineage>
</organism>
<accession>A0ABW2PPW3</accession>
<evidence type="ECO:0000313" key="1">
    <source>
        <dbReference type="EMBL" id="MFC7391362.1"/>
    </source>
</evidence>
<name>A0ABW2PPW3_9BACL</name>
<dbReference type="EMBL" id="JBHTCE010000007">
    <property type="protein sequence ID" value="MFC7391362.1"/>
    <property type="molecule type" value="Genomic_DNA"/>
</dbReference>
<protein>
    <submittedName>
        <fullName evidence="1">Uncharacterized protein</fullName>
    </submittedName>
</protein>
<keyword evidence="2" id="KW-1185">Reference proteome</keyword>
<proteinExistence type="predicted"/>